<keyword evidence="3" id="KW-1185">Reference proteome</keyword>
<reference evidence="2 3" key="1">
    <citation type="submission" date="2023-01" db="EMBL/GenBank/DDBJ databases">
        <authorList>
            <person name="Whitehead M."/>
        </authorList>
    </citation>
    <scope>NUCLEOTIDE SEQUENCE [LARGE SCALE GENOMIC DNA]</scope>
</reference>
<accession>A0AAV0W5M5</accession>
<protein>
    <submittedName>
        <fullName evidence="2">Uncharacterized protein</fullName>
    </submittedName>
</protein>
<dbReference type="Proteomes" id="UP001160148">
    <property type="component" value="Unassembled WGS sequence"/>
</dbReference>
<name>A0AAV0W5M5_9HEMI</name>
<feature type="compositionally biased region" description="Polar residues" evidence="1">
    <location>
        <begin position="354"/>
        <end position="365"/>
    </location>
</feature>
<sequence>MAGSITDNLAVYKKTFTYVPPTPPAELIEATNFTLDFVSRKFIQIGIDPAYNFKVVLLIITPSRYVRITPDLLKQILNFMGHILSFILDQPQRYKRVIFFETDIFKLSSMVYGGENVLVIESKNVEGCRVLLNRTDLLQLQRLESSIFEAIVRKDIITRPLILKQIDEFGAYLEERCSREKSPPKNIEEREMYIKNMQLDRSDRVVQSVPNLTGQIQIYAATQLAENWENRKTQKSQESCYADPKILSPSCPPKSIISSLQDDSCTIRDAFDKPEDQSLAKPLDHIDGPQSPSSPRLFNIRDGFDFFNRFDSPPSTYVNHPTAAPLRRVKRRLPQSPTSSQPFDENDGPDFFNPISTSTPCQPTYAQYPSERLRKVKRQLF</sequence>
<evidence type="ECO:0000256" key="1">
    <source>
        <dbReference type="SAM" id="MobiDB-lite"/>
    </source>
</evidence>
<evidence type="ECO:0000313" key="2">
    <source>
        <dbReference type="EMBL" id="CAI6351077.1"/>
    </source>
</evidence>
<proteinExistence type="predicted"/>
<organism evidence="2 3">
    <name type="scientific">Macrosiphum euphorbiae</name>
    <name type="common">potato aphid</name>
    <dbReference type="NCBI Taxonomy" id="13131"/>
    <lineage>
        <taxon>Eukaryota</taxon>
        <taxon>Metazoa</taxon>
        <taxon>Ecdysozoa</taxon>
        <taxon>Arthropoda</taxon>
        <taxon>Hexapoda</taxon>
        <taxon>Insecta</taxon>
        <taxon>Pterygota</taxon>
        <taxon>Neoptera</taxon>
        <taxon>Paraneoptera</taxon>
        <taxon>Hemiptera</taxon>
        <taxon>Sternorrhyncha</taxon>
        <taxon>Aphidomorpha</taxon>
        <taxon>Aphidoidea</taxon>
        <taxon>Aphididae</taxon>
        <taxon>Macrosiphini</taxon>
        <taxon>Macrosiphum</taxon>
    </lineage>
</organism>
<dbReference type="AlphaFoldDB" id="A0AAV0W5M5"/>
<comment type="caution">
    <text evidence="2">The sequence shown here is derived from an EMBL/GenBank/DDBJ whole genome shotgun (WGS) entry which is preliminary data.</text>
</comment>
<gene>
    <name evidence="2" type="ORF">MEUPH1_LOCUS7460</name>
</gene>
<evidence type="ECO:0000313" key="3">
    <source>
        <dbReference type="Proteomes" id="UP001160148"/>
    </source>
</evidence>
<dbReference type="EMBL" id="CARXXK010000001">
    <property type="protein sequence ID" value="CAI6351077.1"/>
    <property type="molecule type" value="Genomic_DNA"/>
</dbReference>
<feature type="region of interest" description="Disordered" evidence="1">
    <location>
        <begin position="318"/>
        <end position="365"/>
    </location>
</feature>